<comment type="subcellular location">
    <subcellularLocation>
        <location evidence="1">Membrane</location>
        <topology evidence="1">Multi-pass membrane protein</topology>
    </subcellularLocation>
</comment>
<keyword evidence="2" id="KW-0813">Transport</keyword>
<feature type="transmembrane region" description="Helical" evidence="6">
    <location>
        <begin position="179"/>
        <end position="201"/>
    </location>
</feature>
<accession>A0A248VCM8</accession>
<dbReference type="KEGG" id="parb:CJU94_00265"/>
<dbReference type="OrthoDB" id="5966585at2"/>
<keyword evidence="4 6" id="KW-1133">Transmembrane helix</keyword>
<dbReference type="PANTHER" id="PTHR43385:SF1">
    <property type="entry name" value="RIBOFLAVIN TRANSPORTER RIBJ"/>
    <property type="match status" value="1"/>
</dbReference>
<feature type="transmembrane region" description="Helical" evidence="6">
    <location>
        <begin position="151"/>
        <end position="173"/>
    </location>
</feature>
<dbReference type="GO" id="GO:0022857">
    <property type="term" value="F:transmembrane transporter activity"/>
    <property type="evidence" value="ECO:0007669"/>
    <property type="project" value="InterPro"/>
</dbReference>
<feature type="transmembrane region" description="Helical" evidence="6">
    <location>
        <begin position="322"/>
        <end position="341"/>
    </location>
</feature>
<keyword evidence="8" id="KW-1185">Reference proteome</keyword>
<evidence type="ECO:0000256" key="4">
    <source>
        <dbReference type="ARBA" id="ARBA00022989"/>
    </source>
</evidence>
<evidence type="ECO:0000256" key="2">
    <source>
        <dbReference type="ARBA" id="ARBA00022448"/>
    </source>
</evidence>
<feature type="transmembrane region" description="Helical" evidence="6">
    <location>
        <begin position="24"/>
        <end position="49"/>
    </location>
</feature>
<evidence type="ECO:0000256" key="5">
    <source>
        <dbReference type="ARBA" id="ARBA00023136"/>
    </source>
</evidence>
<dbReference type="InterPro" id="IPR052983">
    <property type="entry name" value="MFS_Riboflavin_Transporter"/>
</dbReference>
<feature type="transmembrane region" description="Helical" evidence="6">
    <location>
        <begin position="294"/>
        <end position="316"/>
    </location>
</feature>
<keyword evidence="3 6" id="KW-0812">Transmembrane</keyword>
<feature type="transmembrane region" description="Helical" evidence="6">
    <location>
        <begin position="390"/>
        <end position="411"/>
    </location>
</feature>
<organism evidence="7 8">
    <name type="scientific">Paraburkholderia aromaticivorans</name>
    <dbReference type="NCBI Taxonomy" id="2026199"/>
    <lineage>
        <taxon>Bacteria</taxon>
        <taxon>Pseudomonadati</taxon>
        <taxon>Pseudomonadota</taxon>
        <taxon>Betaproteobacteria</taxon>
        <taxon>Burkholderiales</taxon>
        <taxon>Burkholderiaceae</taxon>
        <taxon>Paraburkholderia</taxon>
    </lineage>
</organism>
<dbReference type="RefSeq" id="WP_095417053.1">
    <property type="nucleotide sequence ID" value="NZ_CP022989.1"/>
</dbReference>
<evidence type="ECO:0000256" key="6">
    <source>
        <dbReference type="SAM" id="Phobius"/>
    </source>
</evidence>
<evidence type="ECO:0000256" key="3">
    <source>
        <dbReference type="ARBA" id="ARBA00022692"/>
    </source>
</evidence>
<evidence type="ECO:0000256" key="1">
    <source>
        <dbReference type="ARBA" id="ARBA00004141"/>
    </source>
</evidence>
<dbReference type="EMBL" id="CP022989">
    <property type="protein sequence ID" value="ASV96746.1"/>
    <property type="molecule type" value="Genomic_DNA"/>
</dbReference>
<dbReference type="SUPFAM" id="SSF103473">
    <property type="entry name" value="MFS general substrate transporter"/>
    <property type="match status" value="1"/>
</dbReference>
<dbReference type="PANTHER" id="PTHR43385">
    <property type="entry name" value="RIBOFLAVIN TRANSPORTER RIBJ"/>
    <property type="match status" value="1"/>
</dbReference>
<dbReference type="InterPro" id="IPR011701">
    <property type="entry name" value="MFS"/>
</dbReference>
<dbReference type="GO" id="GO:0016020">
    <property type="term" value="C:membrane"/>
    <property type="evidence" value="ECO:0007669"/>
    <property type="project" value="UniProtKB-SubCell"/>
</dbReference>
<proteinExistence type="predicted"/>
<sequence>MSTTSNQDESARYETAQTDSRDRLVTWALAVAQLVSWGSVYYSFSLLVVPMEQAMGWSRTAMNGALSVGLLVSGFAAYPIGRWIDHGLGRRVMALGSVIAAAMLLLWAEAQSLTMLFVVWIGLGVSMAATFYDPVFAVVTHRYPRSFRTKITLITLVAGFASTVFIPLTQFLIGAVGWRMSLVVLAALNILICLPVHMAAIRSSRIAAEARPASGDVKRANNAATRRAVHSPIFWALAICFTAYYATFAALTFHLVPLMVERGVSNAVLVTTMALIGPAQVASRAVWFTFGRTVHVSTVGIIVVTLFPLSTLVLIGAGQSAALLWLFALCYGAANGMMTILRGTIVQDLMWTEGYGAVSGMLSFPSNVAKGIAPIAAASIWSFTHGYVTVEWTVFLVSILSAIAFCVAVRVSRHMTTGAA</sequence>
<dbReference type="AlphaFoldDB" id="A0A248VCM8"/>
<evidence type="ECO:0000313" key="7">
    <source>
        <dbReference type="EMBL" id="ASV96746.1"/>
    </source>
</evidence>
<reference evidence="7 8" key="1">
    <citation type="submission" date="2017-08" db="EMBL/GenBank/DDBJ databases">
        <title>Identification and genetic characteristics of simultaneous BTEX- and naphthalene-degrading Paraburkholderia sp. BN5 isolated from petroleum-contaminated soil.</title>
        <authorList>
            <person name="Lee Y."/>
            <person name="Jeon C.O."/>
        </authorList>
    </citation>
    <scope>NUCLEOTIDE SEQUENCE [LARGE SCALE GENOMIC DNA]</scope>
    <source>
        <strain evidence="7 8">BN5</strain>
    </source>
</reference>
<evidence type="ECO:0000313" key="8">
    <source>
        <dbReference type="Proteomes" id="UP000215158"/>
    </source>
</evidence>
<gene>
    <name evidence="7" type="ORF">CJU94_00265</name>
</gene>
<feature type="transmembrane region" description="Helical" evidence="6">
    <location>
        <begin position="362"/>
        <end position="384"/>
    </location>
</feature>
<dbReference type="Proteomes" id="UP000215158">
    <property type="component" value="Chromosome 1"/>
</dbReference>
<dbReference type="InterPro" id="IPR036259">
    <property type="entry name" value="MFS_trans_sf"/>
</dbReference>
<keyword evidence="5 6" id="KW-0472">Membrane</keyword>
<dbReference type="Pfam" id="PF07690">
    <property type="entry name" value="MFS_1"/>
    <property type="match status" value="1"/>
</dbReference>
<feature type="transmembrane region" description="Helical" evidence="6">
    <location>
        <begin position="114"/>
        <end position="139"/>
    </location>
</feature>
<feature type="transmembrane region" description="Helical" evidence="6">
    <location>
        <begin position="267"/>
        <end position="287"/>
    </location>
</feature>
<feature type="transmembrane region" description="Helical" evidence="6">
    <location>
        <begin position="92"/>
        <end position="108"/>
    </location>
</feature>
<protein>
    <submittedName>
        <fullName evidence="7">MFS transporter</fullName>
    </submittedName>
</protein>
<name>A0A248VCM8_9BURK</name>
<feature type="transmembrane region" description="Helical" evidence="6">
    <location>
        <begin position="233"/>
        <end position="255"/>
    </location>
</feature>
<feature type="transmembrane region" description="Helical" evidence="6">
    <location>
        <begin position="61"/>
        <end position="80"/>
    </location>
</feature>
<dbReference type="Gene3D" id="1.20.1250.20">
    <property type="entry name" value="MFS general substrate transporter like domains"/>
    <property type="match status" value="1"/>
</dbReference>